<feature type="transmembrane region" description="Helical" evidence="7">
    <location>
        <begin position="368"/>
        <end position="389"/>
    </location>
</feature>
<feature type="transmembrane region" description="Helical" evidence="7">
    <location>
        <begin position="21"/>
        <end position="48"/>
    </location>
</feature>
<dbReference type="GO" id="GO:0044874">
    <property type="term" value="P:lipoprotein localization to outer membrane"/>
    <property type="evidence" value="ECO:0007669"/>
    <property type="project" value="TreeGrafter"/>
</dbReference>
<feature type="transmembrane region" description="Helical" evidence="7">
    <location>
        <begin position="322"/>
        <end position="348"/>
    </location>
</feature>
<organism evidence="10 11">
    <name type="scientific">Candidatus Opimibacter skivensis</name>
    <dbReference type="NCBI Taxonomy" id="2982028"/>
    <lineage>
        <taxon>Bacteria</taxon>
        <taxon>Pseudomonadati</taxon>
        <taxon>Bacteroidota</taxon>
        <taxon>Saprospiria</taxon>
        <taxon>Saprospirales</taxon>
        <taxon>Saprospiraceae</taxon>
        <taxon>Candidatus Opimibacter</taxon>
    </lineage>
</organism>
<dbReference type="Pfam" id="PF02687">
    <property type="entry name" value="FtsX"/>
    <property type="match status" value="1"/>
</dbReference>
<name>A0A9D7XNU8_9BACT</name>
<dbReference type="PANTHER" id="PTHR30489:SF0">
    <property type="entry name" value="LIPOPROTEIN-RELEASING SYSTEM TRANSMEMBRANE PROTEIN LOLE"/>
    <property type="match status" value="1"/>
</dbReference>
<comment type="subcellular location">
    <subcellularLocation>
        <location evidence="1">Cell membrane</location>
        <topology evidence="1">Multi-pass membrane protein</topology>
    </subcellularLocation>
</comment>
<dbReference type="Proteomes" id="UP000808337">
    <property type="component" value="Unassembled WGS sequence"/>
</dbReference>
<feature type="transmembrane region" description="Helical" evidence="7">
    <location>
        <begin position="274"/>
        <end position="301"/>
    </location>
</feature>
<comment type="caution">
    <text evidence="10">The sequence shown here is derived from an EMBL/GenBank/DDBJ whole genome shotgun (WGS) entry which is preliminary data.</text>
</comment>
<dbReference type="InterPro" id="IPR025857">
    <property type="entry name" value="MacB_PCD"/>
</dbReference>
<proteinExistence type="inferred from homology"/>
<reference evidence="10 11" key="1">
    <citation type="submission" date="2020-10" db="EMBL/GenBank/DDBJ databases">
        <title>Connecting structure to function with the recovery of over 1000 high-quality activated sludge metagenome-assembled genomes encoding full-length rRNA genes using long-read sequencing.</title>
        <authorList>
            <person name="Singleton C.M."/>
            <person name="Petriglieri F."/>
            <person name="Kristensen J.M."/>
            <person name="Kirkegaard R.H."/>
            <person name="Michaelsen T.Y."/>
            <person name="Andersen M.H."/>
            <person name="Karst S.M."/>
            <person name="Dueholm M.S."/>
            <person name="Nielsen P.H."/>
            <person name="Albertsen M."/>
        </authorList>
    </citation>
    <scope>NUCLEOTIDE SEQUENCE [LARGE SCALE GENOMIC DNA]</scope>
    <source>
        <strain evidence="10">Ribe_18-Q3-R11-54_MAXAC.273</strain>
    </source>
</reference>
<dbReference type="AlphaFoldDB" id="A0A9D7XNU8"/>
<keyword evidence="6 7" id="KW-0472">Membrane</keyword>
<evidence type="ECO:0000313" key="11">
    <source>
        <dbReference type="Proteomes" id="UP000808337"/>
    </source>
</evidence>
<sequence>MRLSYTLLIAWRYILGKKSFQAINVITAISTIGIAIGAAALLLILSVFNGFEDLLKGLYNSIYTDLKVYPAEGKFFVPDSSDLATIRSWPEIKDFSLTLEETALLDYKGNQDICTLKGVDDHFKSVTSIDSVLLDGDFLLKQGQVQLAIMGAGIAQRLNVDHLNPYESLKIYLPNRKQHGPLDKAFKEQEAYPVGRFSIKQDYDYQYVFVSLDFIQSLTDAPGAVSGIEIMLTPGADSEKIKTRIKELIQTPVLIKNKNEQNAAFFQLMNIEKWISYAVVSLTLIIVSFNLVSALWMIVLDKRKDISILQSMGSAPGDVRKIFFRSGWLICFIGLVIGIMLAVVFYLLQKHYGIVPIPEGFVVDSYPIQLRWIDILIVGVTVFIIGSLASWMPARKASKIAAYVRKE</sequence>
<evidence type="ECO:0000256" key="2">
    <source>
        <dbReference type="ARBA" id="ARBA00005236"/>
    </source>
</evidence>
<dbReference type="Pfam" id="PF12704">
    <property type="entry name" value="MacB_PCD"/>
    <property type="match status" value="1"/>
</dbReference>
<evidence type="ECO:0000256" key="5">
    <source>
        <dbReference type="ARBA" id="ARBA00022989"/>
    </source>
</evidence>
<dbReference type="InterPro" id="IPR003838">
    <property type="entry name" value="ABC3_permease_C"/>
</dbReference>
<protein>
    <submittedName>
        <fullName evidence="10">ABC transporter permease</fullName>
    </submittedName>
</protein>
<keyword evidence="4 7" id="KW-0812">Transmembrane</keyword>
<evidence type="ECO:0000313" key="10">
    <source>
        <dbReference type="EMBL" id="MBK9982570.1"/>
    </source>
</evidence>
<evidence type="ECO:0000256" key="7">
    <source>
        <dbReference type="SAM" id="Phobius"/>
    </source>
</evidence>
<keyword evidence="3" id="KW-1003">Cell membrane</keyword>
<dbReference type="GO" id="GO:0098797">
    <property type="term" value="C:plasma membrane protein complex"/>
    <property type="evidence" value="ECO:0007669"/>
    <property type="project" value="TreeGrafter"/>
</dbReference>
<dbReference type="EMBL" id="JADKGY010000006">
    <property type="protein sequence ID" value="MBK9982570.1"/>
    <property type="molecule type" value="Genomic_DNA"/>
</dbReference>
<evidence type="ECO:0000256" key="4">
    <source>
        <dbReference type="ARBA" id="ARBA00022692"/>
    </source>
</evidence>
<gene>
    <name evidence="10" type="ORF">IPP15_09110</name>
</gene>
<evidence type="ECO:0000256" key="6">
    <source>
        <dbReference type="ARBA" id="ARBA00023136"/>
    </source>
</evidence>
<dbReference type="InterPro" id="IPR051447">
    <property type="entry name" value="Lipoprotein-release_system"/>
</dbReference>
<feature type="domain" description="ABC3 transporter permease C-terminal" evidence="8">
    <location>
        <begin position="279"/>
        <end position="400"/>
    </location>
</feature>
<accession>A0A9D7XNU8</accession>
<evidence type="ECO:0000259" key="9">
    <source>
        <dbReference type="Pfam" id="PF12704"/>
    </source>
</evidence>
<evidence type="ECO:0000256" key="3">
    <source>
        <dbReference type="ARBA" id="ARBA00022475"/>
    </source>
</evidence>
<keyword evidence="5 7" id="KW-1133">Transmembrane helix</keyword>
<dbReference type="PANTHER" id="PTHR30489">
    <property type="entry name" value="LIPOPROTEIN-RELEASING SYSTEM TRANSMEMBRANE PROTEIN LOLE"/>
    <property type="match status" value="1"/>
</dbReference>
<feature type="domain" description="MacB-like periplasmic core" evidence="9">
    <location>
        <begin position="27"/>
        <end position="247"/>
    </location>
</feature>
<comment type="similarity">
    <text evidence="2">Belongs to the ABC-4 integral membrane protein family. LolC/E subfamily.</text>
</comment>
<evidence type="ECO:0000259" key="8">
    <source>
        <dbReference type="Pfam" id="PF02687"/>
    </source>
</evidence>
<evidence type="ECO:0000256" key="1">
    <source>
        <dbReference type="ARBA" id="ARBA00004651"/>
    </source>
</evidence>